<evidence type="ECO:0000259" key="2">
    <source>
        <dbReference type="Pfam" id="PF00931"/>
    </source>
</evidence>
<reference evidence="3 4" key="1">
    <citation type="submission" date="2020-09" db="EMBL/GenBank/DDBJ databases">
        <title>De no assembly of potato wild relative species, Solanum commersonii.</title>
        <authorList>
            <person name="Cho K."/>
        </authorList>
    </citation>
    <scope>NUCLEOTIDE SEQUENCE [LARGE SCALE GENOMIC DNA]</scope>
    <source>
        <strain evidence="3">LZ3.2</strain>
        <tissue evidence="3">Leaf</tissue>
    </source>
</reference>
<dbReference type="AlphaFoldDB" id="A0A9J5XIW3"/>
<dbReference type="Pfam" id="PF00931">
    <property type="entry name" value="NB-ARC"/>
    <property type="match status" value="1"/>
</dbReference>
<protein>
    <recommendedName>
        <fullName evidence="2">NB-ARC domain-containing protein</fullName>
    </recommendedName>
</protein>
<dbReference type="InterPro" id="IPR027417">
    <property type="entry name" value="P-loop_NTPase"/>
</dbReference>
<evidence type="ECO:0000256" key="1">
    <source>
        <dbReference type="ARBA" id="ARBA00022821"/>
    </source>
</evidence>
<evidence type="ECO:0000313" key="3">
    <source>
        <dbReference type="EMBL" id="KAG5587078.1"/>
    </source>
</evidence>
<comment type="caution">
    <text evidence="3">The sequence shown here is derived from an EMBL/GenBank/DDBJ whole genome shotgun (WGS) entry which is preliminary data.</text>
</comment>
<proteinExistence type="predicted"/>
<organism evidence="3 4">
    <name type="scientific">Solanum commersonii</name>
    <name type="common">Commerson's wild potato</name>
    <name type="synonym">Commerson's nightshade</name>
    <dbReference type="NCBI Taxonomy" id="4109"/>
    <lineage>
        <taxon>Eukaryota</taxon>
        <taxon>Viridiplantae</taxon>
        <taxon>Streptophyta</taxon>
        <taxon>Embryophyta</taxon>
        <taxon>Tracheophyta</taxon>
        <taxon>Spermatophyta</taxon>
        <taxon>Magnoliopsida</taxon>
        <taxon>eudicotyledons</taxon>
        <taxon>Gunneridae</taxon>
        <taxon>Pentapetalae</taxon>
        <taxon>asterids</taxon>
        <taxon>lamiids</taxon>
        <taxon>Solanales</taxon>
        <taxon>Solanaceae</taxon>
        <taxon>Solanoideae</taxon>
        <taxon>Solaneae</taxon>
        <taxon>Solanum</taxon>
    </lineage>
</organism>
<name>A0A9J5XIW3_SOLCO</name>
<dbReference type="PANTHER" id="PTHR36766">
    <property type="entry name" value="PLANT BROAD-SPECTRUM MILDEW RESISTANCE PROTEIN RPW8"/>
    <property type="match status" value="1"/>
</dbReference>
<dbReference type="SUPFAM" id="SSF52540">
    <property type="entry name" value="P-loop containing nucleoside triphosphate hydrolases"/>
    <property type="match status" value="1"/>
</dbReference>
<dbReference type="GO" id="GO:0006952">
    <property type="term" value="P:defense response"/>
    <property type="evidence" value="ECO:0007669"/>
    <property type="project" value="UniProtKB-KW"/>
</dbReference>
<sequence length="238" mass="27893">MGIEFLLVFLDADVSNHVINEKELSSLSSIFRDVAKYNAFLHIFCSLPTISKEIKQINAQVTEMLSSDVALKPFYVITLFKHLPTRHSNPVIDEEIVGCGNDIEKMIQYLIKAWCIISQTYNRRTLLQESFSQVTGYKDKRDKDDILTNMLRKSLVGKRYIIVLDDMWDCMAWDDLRLYFPDIGNRSRILVTTRLEKVGKQVKYHTDPYFRSSQQKRVANCCRKICFKRKIARLNYKM</sequence>
<dbReference type="GO" id="GO:0043531">
    <property type="term" value="F:ADP binding"/>
    <property type="evidence" value="ECO:0007669"/>
    <property type="project" value="InterPro"/>
</dbReference>
<accession>A0A9J5XIW3</accession>
<dbReference type="Proteomes" id="UP000824120">
    <property type="component" value="Chromosome 9"/>
</dbReference>
<gene>
    <name evidence="3" type="ORF">H5410_047512</name>
</gene>
<keyword evidence="1" id="KW-0611">Plant defense</keyword>
<dbReference type="InterPro" id="IPR002182">
    <property type="entry name" value="NB-ARC"/>
</dbReference>
<keyword evidence="4" id="KW-1185">Reference proteome</keyword>
<evidence type="ECO:0000313" key="4">
    <source>
        <dbReference type="Proteomes" id="UP000824120"/>
    </source>
</evidence>
<dbReference type="Gene3D" id="3.40.50.300">
    <property type="entry name" value="P-loop containing nucleotide triphosphate hydrolases"/>
    <property type="match status" value="1"/>
</dbReference>
<dbReference type="OrthoDB" id="899961at2759"/>
<dbReference type="PANTHER" id="PTHR36766:SF44">
    <property type="entry name" value="NBS-CODING RESISTANCE GENE ANALOG"/>
    <property type="match status" value="1"/>
</dbReference>
<dbReference type="EMBL" id="JACXVP010000009">
    <property type="protein sequence ID" value="KAG5587078.1"/>
    <property type="molecule type" value="Genomic_DNA"/>
</dbReference>
<feature type="domain" description="NB-ARC" evidence="2">
    <location>
        <begin position="106"/>
        <end position="206"/>
    </location>
</feature>